<reference evidence="2 3" key="1">
    <citation type="submission" date="2014-06" db="EMBL/GenBank/DDBJ databases">
        <title>Whole Genome Sequences of Three Symbiotic Endozoicomonas Bacteria.</title>
        <authorList>
            <person name="Neave M.J."/>
            <person name="Apprill A."/>
            <person name="Voolstra C.R."/>
        </authorList>
    </citation>
    <scope>NUCLEOTIDE SEQUENCE [LARGE SCALE GENOMIC DNA]</scope>
    <source>
        <strain evidence="2 3">LMG 24815</strain>
    </source>
</reference>
<accession>A0A081N535</accession>
<dbReference type="EMBL" id="JOKG01000003">
    <property type="protein sequence ID" value="KEQ13558.1"/>
    <property type="molecule type" value="Genomic_DNA"/>
</dbReference>
<feature type="compositionally biased region" description="Basic and acidic residues" evidence="1">
    <location>
        <begin position="1827"/>
        <end position="1841"/>
    </location>
</feature>
<feature type="compositionally biased region" description="Acidic residues" evidence="1">
    <location>
        <begin position="3161"/>
        <end position="3179"/>
    </location>
</feature>
<sequence>MSNKRPGFIKSAIAAAISSSFICTTLSGEETDFGLFVWKHDGTQLLPEPVTHSYPKADSVNFFDNIETSGKDHDFTQPYLQQVHELKSKGITVTIQTGSPDVEGSARPSRFAVIIHKNNIPLLAMTEDLASGDVRFHMHPHLKDAFTNKLSSELGDTKLTESDTGIVTVAGTRRVLEKLATIDELQGFENENFITFATESVAVIEQTAPFINDLSPGTHLPEKVAMVDTDSAIAAMTTAWVSKQLPQAVGDHPLWKGDTDGDPGKPSPLRLMLANQPGIRFGARKVEHLAGINTPVFLFKQETLTDPVTATYIPHSGISTAYLKRHQLMKEAGEFEPLKMTRDTVKDLRQKAFSASFKKLIQLSADYQTSGTTPDKADMEQLAAFEEVRILCDAKLRKKWQTTTFSPEEQSGIAVRVHQKSLPDLIQSQFSLNPEISGFVLSDAFTGAASLLPDTSGAIPSDDGLEHIDKYIESNIKRYHRMLGLSAKVAPHTREEAEEVIRKAAGAEKGETLLDAAKRVSQKIANLKTDLKTEQKEKADSLKNILLELGNKQKKFTGKLESLTDKLDSARNSFAALKQTAGLGKDATTEKVLDVLKKESEQATSVKVDTEDELSFAKSEFKVLQDKNIELLKVLGITSDDELIPTVEKLQTDLTEKDRQYTQLLEEQKTESNRDLVHSAQLKSKIETAANEKDELDKKLGSLAALLGIGENEDPVPVVEQFNSRLTDTTEQQQSLKDKLTAAVSGVTKLQEELTTKRSEVEKLTLQLGQQKDRKNQADKALSKARKLTDEHDAAQKSLKEILQPVGEETNEEAAEHLQYKLTRTTKELGKQLEADRQSAPSGPPIKQETVASDSNEKTIKRLQNEIEQLNAKVETLESKERDINAAVGKIGETLDGTFPGYESRGAATSTLQRISDIDDFKEQGRGELERKVHSTTYLRRAKNELLDPELVMHETILSYTEFSALKELNLPEDMQPEAIVNWLRYMAPLVDHFQEESTTATIETLVEDLDTLKSFLLQPDTAGELPRINPEKKGAFESHIREKYQTEDTDQFLQVITRFNANDVQTFGNAVSSIKVMDESLLDRLERHHILSVLGEGDYETLASMHEVYKHAPEKYENTWQQIMLENFQRWLVKTPVVPSELELDEFPNEDNLPSESTLAALKVITGIAPDHLTAGELTRFVKSAGVVLSRIEEKNQGLFYDDLSELHKYIDSSTKVINEAYLKGLAEAYGIDETALNDLVTLTKQPKWLIVNTFESIKTYGGIDKVQPLHITEEDIKLARSRFDSQTVMEAQKYRKQYRFAYHEKVRSQNAAENDFKERMAKIGNIVVDDEVYSSAELAKFPEDEALRDLRWADPLRDLRLMLPNQFNKEQVILSARLLTRLTDSEYDILINAVDTLVPLIDDTGALPRENEAEFDKALAKVGLQDRSQEVLGVVQLLRNNSRVYLKKLQTEVRLLGRHPESSKLTVKHLDIAQEKANPKKILEQRKVLQENPDLYDDLTAGITAYNKGVQAREWLQEHEKLVVMPKELMSETEHHALRRFVNAVASKWDYEEDKQHSLIRDIVSVRRVLTHIGNNQLLEQLAAQPGLTPGRVLDAHGQIADPEAFAVIASRLGVTRPTDQSTLGKLFQYYASPEKLKRVSAELGVLADAGLSPDSITPIRLQMINHPSPDEVDLAGRLAREAPTEYAVIWHAIRSKTAIAEIEEIEQELSKFDAVKSLTARYLDSGDFDAEQFEQQEALVETLTQVQEELKNVKLLGYKEDPGAETPHYNELKAKLESLPKNPTLRGTRQQIKDLENDPLVNTADKLAVGLKIIIDTDLPDRERFPDGSDMPKFDSHGGLKTRGHTPPERKAELQALETLINVKDPAEFKRQWETFVANKELDINVDATVHRDMLKLQILIETPDPEWSQKQAEEALGIITPWIEDPSSDTARGFLQYLSVKRHKARMQKAMKKAINAGKETPILVQKYIREAFGDYVAIQGIDVAKVRHDLYNAAMELESIENFRTTLLDFKRTAEQPEALELEGMTTIAAALDQISKDSTNAEVLHAARKLQPRDLGLAKRMANDISKASATASKTIPTIEGDYGLYDDIPDINPDRYQKDVKRIEAFYKECRECNLDPTELVGKPGGHPDTEKVRQLHQWASSEYEELNMIRSVARMVTQYPGKTVTSYLTLEKQNRQLEAEKTTFEQVQELLGGTAEVLATTGFVKKAAKQRLYDDQELKQAILSHLKPLEKEAFKNKDVQDFIKNHLTNRAGFKAYGPEWELILTGRDPETEETITLDEQELIVEQLFSGSTAPIYKIPVSEKLEADDATYIDEHLELDLGSAEALVMGDLLRLKQAGVPLEAFELFTFTTPVEAVWLKALANDKINPESLVAITHRLIKNSKHFKPMLDKMREIEGISGRYQKRHVIAVLQKNAEAMDPDTPESSARAHINANKTEQSYMQFLRLFQRAIQKNPRSQQQVTETMEFYVRDGYAVDPDQRAPQQDDLDQLGLTKEMCVNWIKYVTKNNLFPGKNKAQLLRIALLDASNAYISQYEDSIQPKVTAMKAYASQAATTLKDGTYSVGISSLYTAEALIYLHFRNRLNVYLDDIAYNKGRNLIAAIRGSAEGLDEFLRAAGLVSGEHQKQVISDILNFFGREFLRVYDEKFQHVLGDRADFMNNVLRPAAFLVQAPVGAQEIGAVLQFNGENAVFSWNTAWHSLQYAAVGVIADMTRGSQYNKMMIEAIDPAMKNFAAWMDGVAPLYSDQSSPEDRYYTDTWLSIAKGWNGFHDYMGQTMVMKAGRPLATVAQNYISTKIWGKAFIPILNARTFAITNPARAAQGLPAQAYWSPGFGSVVAYHVTKAVFYDWAYNGLADAKYGLEGWAEMQDRANGVPADAKESSTKWVKNNLQKYSLNAEDTYFAPGRDYAWATPVTDRVKEVATMGARVAKVTGLDTLSGYEQGTYNMEGKPDFASRSREQNFVSSWIGTIGGYTAWAMNESGFSANVLLPAIGLATPPVNAGIGVLKTTIDTAASMAYAANEKRQDAEGWIYKNVLGYHIPDNVGTASVTENKASPTDPENSQNTGNVAGEKLDQNPPVSEDEPTKARTATRRDDTDHNHTIDTSSTEQAETVPSDTDNTEESKSVASGDDRKETPDVSKEKESAPNKERDPYENDDDEDEDEEAPEEESDEPQGRRGGRR</sequence>
<keyword evidence="3" id="KW-1185">Reference proteome</keyword>
<gene>
    <name evidence="2" type="ORF">GZ77_14620</name>
</gene>
<feature type="region of interest" description="Disordered" evidence="1">
    <location>
        <begin position="767"/>
        <end position="794"/>
    </location>
</feature>
<proteinExistence type="predicted"/>
<feature type="region of interest" description="Disordered" evidence="1">
    <location>
        <begin position="1827"/>
        <end position="1851"/>
    </location>
</feature>
<organism evidence="2 3">
    <name type="scientific">Endozoicomonas montiporae</name>
    <dbReference type="NCBI Taxonomy" id="1027273"/>
    <lineage>
        <taxon>Bacteria</taxon>
        <taxon>Pseudomonadati</taxon>
        <taxon>Pseudomonadota</taxon>
        <taxon>Gammaproteobacteria</taxon>
        <taxon>Oceanospirillales</taxon>
        <taxon>Endozoicomonadaceae</taxon>
        <taxon>Endozoicomonas</taxon>
    </lineage>
</organism>
<feature type="compositionally biased region" description="Polar residues" evidence="1">
    <location>
        <begin position="3109"/>
        <end position="3124"/>
    </location>
</feature>
<evidence type="ECO:0000313" key="2">
    <source>
        <dbReference type="EMBL" id="KEQ13558.1"/>
    </source>
</evidence>
<feature type="region of interest" description="Disordered" evidence="1">
    <location>
        <begin position="832"/>
        <end position="855"/>
    </location>
</feature>
<evidence type="ECO:0000256" key="1">
    <source>
        <dbReference type="SAM" id="MobiDB-lite"/>
    </source>
</evidence>
<dbReference type="GO" id="GO:0051015">
    <property type="term" value="F:actin filament binding"/>
    <property type="evidence" value="ECO:0007669"/>
    <property type="project" value="TreeGrafter"/>
</dbReference>
<dbReference type="PANTHER" id="PTHR45615">
    <property type="entry name" value="MYOSIN HEAVY CHAIN, NON-MUSCLE"/>
    <property type="match status" value="1"/>
</dbReference>
<comment type="caution">
    <text evidence="2">The sequence shown here is derived from an EMBL/GenBank/DDBJ whole genome shotgun (WGS) entry which is preliminary data.</text>
</comment>
<dbReference type="GO" id="GO:0005737">
    <property type="term" value="C:cytoplasm"/>
    <property type="evidence" value="ECO:0007669"/>
    <property type="project" value="TreeGrafter"/>
</dbReference>
<feature type="compositionally biased region" description="Basic and acidic residues" evidence="1">
    <location>
        <begin position="771"/>
        <end position="794"/>
    </location>
</feature>
<feature type="region of interest" description="Disordered" evidence="1">
    <location>
        <begin position="3054"/>
        <end position="3188"/>
    </location>
</feature>
<dbReference type="GO" id="GO:0016460">
    <property type="term" value="C:myosin II complex"/>
    <property type="evidence" value="ECO:0007669"/>
    <property type="project" value="TreeGrafter"/>
</dbReference>
<name>A0A081N535_9GAMM</name>
<dbReference type="Proteomes" id="UP000028006">
    <property type="component" value="Unassembled WGS sequence"/>
</dbReference>
<dbReference type="PANTHER" id="PTHR45615:SF40">
    <property type="entry name" value="MYOSIN HEAVY CHAIN, NON-MUSCLE"/>
    <property type="match status" value="1"/>
</dbReference>
<protein>
    <submittedName>
        <fullName evidence="2">Uncharacterized protein</fullName>
    </submittedName>
</protein>
<dbReference type="GO" id="GO:0032982">
    <property type="term" value="C:myosin filament"/>
    <property type="evidence" value="ECO:0007669"/>
    <property type="project" value="TreeGrafter"/>
</dbReference>
<evidence type="ECO:0000313" key="3">
    <source>
        <dbReference type="Proteomes" id="UP000028006"/>
    </source>
</evidence>
<dbReference type="GO" id="GO:0000146">
    <property type="term" value="F:microfilament motor activity"/>
    <property type="evidence" value="ECO:0007669"/>
    <property type="project" value="TreeGrafter"/>
</dbReference>
<feature type="compositionally biased region" description="Basic and acidic residues" evidence="1">
    <location>
        <begin position="3128"/>
        <end position="3160"/>
    </location>
</feature>
<feature type="compositionally biased region" description="Basic and acidic residues" evidence="1">
    <location>
        <begin position="3090"/>
        <end position="3108"/>
    </location>
</feature>
<feature type="compositionally biased region" description="Polar residues" evidence="1">
    <location>
        <begin position="3054"/>
        <end position="3074"/>
    </location>
</feature>
<dbReference type="RefSeq" id="WP_034876506.1">
    <property type="nucleotide sequence ID" value="NZ_JOKG01000003.1"/>
</dbReference>